<dbReference type="GO" id="GO:0008616">
    <property type="term" value="P:tRNA queuosine(34) biosynthetic process"/>
    <property type="evidence" value="ECO:0007669"/>
    <property type="project" value="UniProtKB-KW"/>
</dbReference>
<dbReference type="InterPro" id="IPR042119">
    <property type="entry name" value="QueA_dom2"/>
</dbReference>
<dbReference type="InterPro" id="IPR042118">
    <property type="entry name" value="QueA_dom1"/>
</dbReference>
<dbReference type="EMBL" id="JACEIP010000009">
    <property type="protein sequence ID" value="MBA4542727.1"/>
    <property type="molecule type" value="Genomic_DNA"/>
</dbReference>
<keyword evidence="6" id="KW-1185">Reference proteome</keyword>
<evidence type="ECO:0000313" key="5">
    <source>
        <dbReference type="EMBL" id="MBA4542727.1"/>
    </source>
</evidence>
<organism evidence="5 6">
    <name type="scientific">Thermoactinomyces daqus</name>
    <dbReference type="NCBI Taxonomy" id="1329516"/>
    <lineage>
        <taxon>Bacteria</taxon>
        <taxon>Bacillati</taxon>
        <taxon>Bacillota</taxon>
        <taxon>Bacilli</taxon>
        <taxon>Bacillales</taxon>
        <taxon>Thermoactinomycetaceae</taxon>
        <taxon>Thermoactinomyces</taxon>
    </lineage>
</organism>
<evidence type="ECO:0000256" key="3">
    <source>
        <dbReference type="ARBA" id="ARBA00022691"/>
    </source>
</evidence>
<evidence type="ECO:0000256" key="4">
    <source>
        <dbReference type="ARBA" id="ARBA00022785"/>
    </source>
</evidence>
<sequence>MAAPIQFVLPPVLNDSSLPERKGIRRDNVKLMVSDRLTGKSRHTIFFQLDQYLSPGDVLVLNNSRTIPASLKANWIRRDECLKRGMEVRLARRKDKSIWDALLVGGSVMPGDLLEFSPQLLAKAI</sequence>
<proteinExistence type="predicted"/>
<keyword evidence="4" id="KW-0671">Queuosine biosynthesis</keyword>
<evidence type="ECO:0000256" key="2">
    <source>
        <dbReference type="ARBA" id="ARBA00022679"/>
    </source>
</evidence>
<protein>
    <submittedName>
        <fullName evidence="5">S-adenosylmethionine:tRNA ribosyltransferase-isomerase</fullName>
    </submittedName>
</protein>
<keyword evidence="3" id="KW-0949">S-adenosyl-L-methionine</keyword>
<comment type="caution">
    <text evidence="5">The sequence shown here is derived from an EMBL/GenBank/DDBJ whole genome shotgun (WGS) entry which is preliminary data.</text>
</comment>
<dbReference type="Gene3D" id="3.40.1780.10">
    <property type="entry name" value="QueA-like"/>
    <property type="match status" value="1"/>
</dbReference>
<dbReference type="PANTHER" id="PTHR30307:SF0">
    <property type="entry name" value="S-ADENOSYLMETHIONINE:TRNA RIBOSYLTRANSFERASE-ISOMERASE"/>
    <property type="match status" value="1"/>
</dbReference>
<keyword evidence="5" id="KW-0413">Isomerase</keyword>
<keyword evidence="2 5" id="KW-0808">Transferase</keyword>
<dbReference type="InterPro" id="IPR036100">
    <property type="entry name" value="QueA_sf"/>
</dbReference>
<dbReference type="Pfam" id="PF02547">
    <property type="entry name" value="Queuosine_synth"/>
    <property type="match status" value="1"/>
</dbReference>
<dbReference type="AlphaFoldDB" id="A0A7W2AH02"/>
<dbReference type="OrthoDB" id="9783887at2"/>
<dbReference type="Proteomes" id="UP000530514">
    <property type="component" value="Unassembled WGS sequence"/>
</dbReference>
<name>A0A7W2AH02_9BACL</name>
<dbReference type="Gene3D" id="2.40.10.240">
    <property type="entry name" value="QueA-like"/>
    <property type="match status" value="1"/>
</dbReference>
<dbReference type="GO" id="GO:0051075">
    <property type="term" value="F:S-adenosylmethionine:tRNA ribosyltransferase-isomerase activity"/>
    <property type="evidence" value="ECO:0007669"/>
    <property type="project" value="TreeGrafter"/>
</dbReference>
<gene>
    <name evidence="5" type="ORF">H1164_07405</name>
</gene>
<dbReference type="SUPFAM" id="SSF111337">
    <property type="entry name" value="QueA-like"/>
    <property type="match status" value="1"/>
</dbReference>
<reference evidence="5 6" key="1">
    <citation type="submission" date="2020-07" db="EMBL/GenBank/DDBJ databases">
        <authorList>
            <person name="Feng H."/>
        </authorList>
    </citation>
    <scope>NUCLEOTIDE SEQUENCE [LARGE SCALE GENOMIC DNA]</scope>
    <source>
        <strain evidence="6">s-11</strain>
    </source>
</reference>
<dbReference type="PANTHER" id="PTHR30307">
    <property type="entry name" value="S-ADENOSYLMETHIONINE:TRNA RIBOSYLTRANSFERASE-ISOMERASE"/>
    <property type="match status" value="1"/>
</dbReference>
<accession>A0A7W2AH02</accession>
<evidence type="ECO:0000313" key="6">
    <source>
        <dbReference type="Proteomes" id="UP000530514"/>
    </source>
</evidence>
<keyword evidence="1" id="KW-0963">Cytoplasm</keyword>
<dbReference type="InterPro" id="IPR003699">
    <property type="entry name" value="QueA"/>
</dbReference>
<evidence type="ECO:0000256" key="1">
    <source>
        <dbReference type="ARBA" id="ARBA00022490"/>
    </source>
</evidence>